<gene>
    <name evidence="1" type="ORF">V6N12_010237</name>
</gene>
<dbReference type="PANTHER" id="PTHR36482:SF8">
    <property type="match status" value="1"/>
</dbReference>
<evidence type="ECO:0000313" key="2">
    <source>
        <dbReference type="Proteomes" id="UP001472677"/>
    </source>
</evidence>
<dbReference type="Proteomes" id="UP001472677">
    <property type="component" value="Unassembled WGS sequence"/>
</dbReference>
<name>A0ABR2B495_9ROSI</name>
<organism evidence="1 2">
    <name type="scientific">Hibiscus sabdariffa</name>
    <name type="common">roselle</name>
    <dbReference type="NCBI Taxonomy" id="183260"/>
    <lineage>
        <taxon>Eukaryota</taxon>
        <taxon>Viridiplantae</taxon>
        <taxon>Streptophyta</taxon>
        <taxon>Embryophyta</taxon>
        <taxon>Tracheophyta</taxon>
        <taxon>Spermatophyta</taxon>
        <taxon>Magnoliopsida</taxon>
        <taxon>eudicotyledons</taxon>
        <taxon>Gunneridae</taxon>
        <taxon>Pentapetalae</taxon>
        <taxon>rosids</taxon>
        <taxon>malvids</taxon>
        <taxon>Malvales</taxon>
        <taxon>Malvaceae</taxon>
        <taxon>Malvoideae</taxon>
        <taxon>Hibiscus</taxon>
    </lineage>
</organism>
<proteinExistence type="predicted"/>
<evidence type="ECO:0000313" key="1">
    <source>
        <dbReference type="EMBL" id="KAK8501489.1"/>
    </source>
</evidence>
<protein>
    <submittedName>
        <fullName evidence="1">Uncharacterized protein</fullName>
    </submittedName>
</protein>
<comment type="caution">
    <text evidence="1">The sequence shown here is derived from an EMBL/GenBank/DDBJ whole genome shotgun (WGS) entry which is preliminary data.</text>
</comment>
<keyword evidence="2" id="KW-1185">Reference proteome</keyword>
<dbReference type="EMBL" id="JBBPBM010000187">
    <property type="protein sequence ID" value="KAK8501489.1"/>
    <property type="molecule type" value="Genomic_DNA"/>
</dbReference>
<sequence length="146" mass="16441">MAAPSSKVGPAIYTEVYLNNLTDQSFSRLDKIDWWGSGKPPVNVPALQTRYFQQLADSYKGYSEGGIVFVVKGDIKWVVAWSNILDKDNKVYTEITKKDSVDWDKIKEQLEMSGSHAQVTNEGYKTTVDIDPYSVTPNMNAKLEEP</sequence>
<dbReference type="InterPro" id="IPR053085">
    <property type="entry name" value="Jasmonate-induced_protein"/>
</dbReference>
<accession>A0ABR2B495</accession>
<dbReference type="PANTHER" id="PTHR36482">
    <property type="entry name" value="OSJNBA0024J22.15 PROTEIN"/>
    <property type="match status" value="1"/>
</dbReference>
<reference evidence="1 2" key="1">
    <citation type="journal article" date="2024" name="G3 (Bethesda)">
        <title>Genome assembly of Hibiscus sabdariffa L. provides insights into metabolisms of medicinal natural products.</title>
        <authorList>
            <person name="Kim T."/>
        </authorList>
    </citation>
    <scope>NUCLEOTIDE SEQUENCE [LARGE SCALE GENOMIC DNA]</scope>
    <source>
        <strain evidence="1">TK-2024</strain>
        <tissue evidence="1">Old leaves</tissue>
    </source>
</reference>